<dbReference type="AlphaFoldDB" id="A0A0D0GQ12"/>
<keyword evidence="2" id="KW-1185">Reference proteome</keyword>
<dbReference type="Proteomes" id="UP000032049">
    <property type="component" value="Unassembled WGS sequence"/>
</dbReference>
<organism evidence="1 2">
    <name type="scientific">Pedobacter lusitanus</name>
    <dbReference type="NCBI Taxonomy" id="1503925"/>
    <lineage>
        <taxon>Bacteria</taxon>
        <taxon>Pseudomonadati</taxon>
        <taxon>Bacteroidota</taxon>
        <taxon>Sphingobacteriia</taxon>
        <taxon>Sphingobacteriales</taxon>
        <taxon>Sphingobacteriaceae</taxon>
        <taxon>Pedobacter</taxon>
    </lineage>
</organism>
<accession>A0A0D0GQ12</accession>
<dbReference type="STRING" id="1503925.TH53_13830"/>
<dbReference type="EMBL" id="JXRA01000058">
    <property type="protein sequence ID" value="KIO76626.1"/>
    <property type="molecule type" value="Genomic_DNA"/>
</dbReference>
<reference evidence="1 2" key="1">
    <citation type="submission" date="2015-01" db="EMBL/GenBank/DDBJ databases">
        <title>Draft genome sequence of Pedobacter sp. NL19 isolated from sludge of an effluent treatment pond in an abandoned uranium mine.</title>
        <authorList>
            <person name="Santos T."/>
            <person name="Caetano T."/>
            <person name="Covas C."/>
            <person name="Cruz A."/>
            <person name="Mendo S."/>
        </authorList>
    </citation>
    <scope>NUCLEOTIDE SEQUENCE [LARGE SCALE GENOMIC DNA]</scope>
    <source>
        <strain evidence="1 2">NL19</strain>
    </source>
</reference>
<evidence type="ECO:0000313" key="2">
    <source>
        <dbReference type="Proteomes" id="UP000032049"/>
    </source>
</evidence>
<sequence>MQKRNPLWFLFCVIENYKSMHMTIKKYTMIFILLITNIFMVKAQHPPVFDGMTTDSTKIMLGDLELDLVRYSYQTPGINFLAIHDNEDTGVKAAFDYIAMNGGSILDCQYGGARNFKFTEDEITYQTDPNSIYTDEGLPLGLAKYGASSEPVIAELKNTGKIIMKTYNQNRPGYIFTLHNNADGGFGIQSYLPENELGSTADSVHVNYEMDEDDMILVTELKLFNLLKKEDVNVVLQSQEAVDDGSLSIYAMQNKIPYINVEVQHGHQDENLRLIQMGVKAMAEAHPEKGIKKPAESTAGF</sequence>
<protein>
    <submittedName>
        <fullName evidence="1">Uncharacterized protein</fullName>
    </submittedName>
</protein>
<proteinExistence type="predicted"/>
<gene>
    <name evidence="1" type="ORF">TH53_13830</name>
</gene>
<comment type="caution">
    <text evidence="1">The sequence shown here is derived from an EMBL/GenBank/DDBJ whole genome shotgun (WGS) entry which is preliminary data.</text>
</comment>
<evidence type="ECO:0000313" key="1">
    <source>
        <dbReference type="EMBL" id="KIO76626.1"/>
    </source>
</evidence>
<name>A0A0D0GQ12_9SPHI</name>